<organism evidence="1 2">
    <name type="scientific">Lucilia cuprina</name>
    <name type="common">Green bottle fly</name>
    <name type="synonym">Australian sheep blowfly</name>
    <dbReference type="NCBI Taxonomy" id="7375"/>
    <lineage>
        <taxon>Eukaryota</taxon>
        <taxon>Metazoa</taxon>
        <taxon>Ecdysozoa</taxon>
        <taxon>Arthropoda</taxon>
        <taxon>Hexapoda</taxon>
        <taxon>Insecta</taxon>
        <taxon>Pterygota</taxon>
        <taxon>Neoptera</taxon>
        <taxon>Endopterygota</taxon>
        <taxon>Diptera</taxon>
        <taxon>Brachycera</taxon>
        <taxon>Muscomorpha</taxon>
        <taxon>Oestroidea</taxon>
        <taxon>Calliphoridae</taxon>
        <taxon>Luciliinae</taxon>
        <taxon>Lucilia</taxon>
    </lineage>
</organism>
<gene>
    <name evidence="1" type="ORF">FF38_09742</name>
</gene>
<keyword evidence="2" id="KW-1185">Reference proteome</keyword>
<dbReference type="Proteomes" id="UP000037069">
    <property type="component" value="Unassembled WGS sequence"/>
</dbReference>
<sequence length="176" mass="19734">MAQVLSDFKKETSTCINQMKSDIVACSKLINNIDISTTSKLMALETEINVLHHRLNRSDVVISGLPSGLNDLTSAVVSLYSYFQINASAYDIHHVCYMNHKNLVLVKFNNAGIRDSLMKEYFKTRSLKFLVKIISKFKILNMDKPKAKLTMSSGNDVVYDVGECAKLFNNHVGVPI</sequence>
<dbReference type="OrthoDB" id="8059039at2759"/>
<dbReference type="EMBL" id="JRES01001242">
    <property type="protein sequence ID" value="KNC24377.1"/>
    <property type="molecule type" value="Genomic_DNA"/>
</dbReference>
<accession>A0A0L0BWH7</accession>
<proteinExistence type="predicted"/>
<name>A0A0L0BWH7_LUCCU</name>
<protein>
    <submittedName>
        <fullName evidence="1">Uncharacterized protein</fullName>
    </submittedName>
</protein>
<comment type="caution">
    <text evidence="1">The sequence shown here is derived from an EMBL/GenBank/DDBJ whole genome shotgun (WGS) entry which is preliminary data.</text>
</comment>
<dbReference type="AlphaFoldDB" id="A0A0L0BWH7"/>
<evidence type="ECO:0000313" key="1">
    <source>
        <dbReference type="EMBL" id="KNC24377.1"/>
    </source>
</evidence>
<reference evidence="1 2" key="1">
    <citation type="journal article" date="2015" name="Nat. Commun.">
        <title>Lucilia cuprina genome unlocks parasitic fly biology to underpin future interventions.</title>
        <authorList>
            <person name="Anstead C.A."/>
            <person name="Korhonen P.K."/>
            <person name="Young N.D."/>
            <person name="Hall R.S."/>
            <person name="Jex A.R."/>
            <person name="Murali S.C."/>
            <person name="Hughes D.S."/>
            <person name="Lee S.F."/>
            <person name="Perry T."/>
            <person name="Stroehlein A.J."/>
            <person name="Ansell B.R."/>
            <person name="Breugelmans B."/>
            <person name="Hofmann A."/>
            <person name="Qu J."/>
            <person name="Dugan S."/>
            <person name="Lee S.L."/>
            <person name="Chao H."/>
            <person name="Dinh H."/>
            <person name="Han Y."/>
            <person name="Doddapaneni H.V."/>
            <person name="Worley K.C."/>
            <person name="Muzny D.M."/>
            <person name="Ioannidis P."/>
            <person name="Waterhouse R.M."/>
            <person name="Zdobnov E.M."/>
            <person name="James P.J."/>
            <person name="Bagnall N.H."/>
            <person name="Kotze A.C."/>
            <person name="Gibbs R.A."/>
            <person name="Richards S."/>
            <person name="Batterham P."/>
            <person name="Gasser R.B."/>
        </authorList>
    </citation>
    <scope>NUCLEOTIDE SEQUENCE [LARGE SCALE GENOMIC DNA]</scope>
    <source>
        <strain evidence="1 2">LS</strain>
        <tissue evidence="1">Full body</tissue>
    </source>
</reference>
<evidence type="ECO:0000313" key="2">
    <source>
        <dbReference type="Proteomes" id="UP000037069"/>
    </source>
</evidence>